<comment type="caution">
    <text evidence="7">The sequence shown here is derived from an EMBL/GenBank/DDBJ whole genome shotgun (WGS) entry which is preliminary data.</text>
</comment>
<feature type="domain" description="Transmembrane protein 135 N-terminal" evidence="6">
    <location>
        <begin position="305"/>
        <end position="425"/>
    </location>
</feature>
<dbReference type="Proteomes" id="UP000593562">
    <property type="component" value="Unassembled WGS sequence"/>
</dbReference>
<proteinExistence type="inferred from homology"/>
<evidence type="ECO:0000256" key="2">
    <source>
        <dbReference type="ARBA" id="ARBA00008924"/>
    </source>
</evidence>
<keyword evidence="8" id="KW-1185">Reference proteome</keyword>
<dbReference type="EMBL" id="JAAARO010000011">
    <property type="protein sequence ID" value="KAF5740231.1"/>
    <property type="molecule type" value="Genomic_DNA"/>
</dbReference>
<dbReference type="PANTHER" id="PTHR12459:SF15">
    <property type="entry name" value="TRANSMEMBRANE PROTEIN 135"/>
    <property type="match status" value="1"/>
</dbReference>
<accession>A0A7J7D1L9</accession>
<evidence type="ECO:0000256" key="3">
    <source>
        <dbReference type="ARBA" id="ARBA00022692"/>
    </source>
</evidence>
<reference evidence="7 8" key="1">
    <citation type="journal article" date="2020" name="Nat. Commun.">
        <title>Genome of Tripterygium wilfordii and identification of cytochrome P450 involved in triptolide biosynthesis.</title>
        <authorList>
            <person name="Tu L."/>
            <person name="Su P."/>
            <person name="Zhang Z."/>
            <person name="Gao L."/>
            <person name="Wang J."/>
            <person name="Hu T."/>
            <person name="Zhou J."/>
            <person name="Zhang Y."/>
            <person name="Zhao Y."/>
            <person name="Liu Y."/>
            <person name="Song Y."/>
            <person name="Tong Y."/>
            <person name="Lu Y."/>
            <person name="Yang J."/>
            <person name="Xu C."/>
            <person name="Jia M."/>
            <person name="Peters R.J."/>
            <person name="Huang L."/>
            <person name="Gao W."/>
        </authorList>
    </citation>
    <scope>NUCLEOTIDE SEQUENCE [LARGE SCALE GENOMIC DNA]</scope>
    <source>
        <strain evidence="8">cv. XIE 37</strain>
        <tissue evidence="7">Leaf</tissue>
    </source>
</reference>
<evidence type="ECO:0000313" key="7">
    <source>
        <dbReference type="EMBL" id="KAF5740231.1"/>
    </source>
</evidence>
<sequence length="492" mass="54223">MSPSNEVVEDSSCCSSFSGNNGGIHGDCCVVCFGDCDGKECRRSYPHTCSSFAPGLGVVSLNNSEKLWRVLTASTKGFAIGAGIKGGLAVFSILAKLRRRSLRSARKVELFTNSEAITMAFNETLRYGFFLGTFAGTFVSVDEIVAALGGHRRTAKWRALLAGLIAGPSMLLTGPNTQHTSLAIYILMRAAVLASRCGIKSKRFGRICRPLAWKHGDIFLMCLSSSQILCSYILKQDSLPPSYKSFLNTHGGKDIAILQGVKDIASGMPFTNLETIEKCYSTMGINVKLDPEMKIPCSIIHGNQSCGAHFFTFLFQAYKRALPVYLPVYLIPALIVHRQGLLKRPYTILGKSLLGTARSSLFLSTYCSSAWAWTCLLFRIFKKCNIPMVALGTFPTGLALAIEKKSRRIELSLYCLARAIESFFTCMIDVGYLPQLKNLKRVDVVIFSLSTSIIMHCYAQEREVFRSKYLNVLDWVFGVPPPPCETPRCKDS</sequence>
<evidence type="ECO:0000313" key="8">
    <source>
        <dbReference type="Proteomes" id="UP000593562"/>
    </source>
</evidence>
<keyword evidence="4" id="KW-1133">Transmembrane helix</keyword>
<organism evidence="7 8">
    <name type="scientific">Tripterygium wilfordii</name>
    <name type="common">Thunder God vine</name>
    <dbReference type="NCBI Taxonomy" id="458696"/>
    <lineage>
        <taxon>Eukaryota</taxon>
        <taxon>Viridiplantae</taxon>
        <taxon>Streptophyta</taxon>
        <taxon>Embryophyta</taxon>
        <taxon>Tracheophyta</taxon>
        <taxon>Spermatophyta</taxon>
        <taxon>Magnoliopsida</taxon>
        <taxon>eudicotyledons</taxon>
        <taxon>Gunneridae</taxon>
        <taxon>Pentapetalae</taxon>
        <taxon>rosids</taxon>
        <taxon>fabids</taxon>
        <taxon>Celastrales</taxon>
        <taxon>Celastraceae</taxon>
        <taxon>Tripterygium</taxon>
    </lineage>
</organism>
<evidence type="ECO:0000256" key="1">
    <source>
        <dbReference type="ARBA" id="ARBA00004127"/>
    </source>
</evidence>
<dbReference type="AlphaFoldDB" id="A0A7J7D1L9"/>
<keyword evidence="3" id="KW-0812">Transmembrane</keyword>
<comment type="similarity">
    <text evidence="2">Belongs to the TMEM135 family.</text>
</comment>
<name>A0A7J7D1L9_TRIWF</name>
<dbReference type="InterPro" id="IPR031926">
    <property type="entry name" value="TMEM135_N"/>
</dbReference>
<comment type="subcellular location">
    <subcellularLocation>
        <location evidence="1">Endomembrane system</location>
        <topology evidence="1">Multi-pass membrane protein</topology>
    </subcellularLocation>
</comment>
<dbReference type="InParanoid" id="A0A7J7D1L9"/>
<evidence type="ECO:0000259" key="6">
    <source>
        <dbReference type="Pfam" id="PF15982"/>
    </source>
</evidence>
<dbReference type="GO" id="GO:0012505">
    <property type="term" value="C:endomembrane system"/>
    <property type="evidence" value="ECO:0007669"/>
    <property type="project" value="UniProtKB-SubCell"/>
</dbReference>
<evidence type="ECO:0000256" key="5">
    <source>
        <dbReference type="ARBA" id="ARBA00023136"/>
    </source>
</evidence>
<keyword evidence="5" id="KW-0472">Membrane</keyword>
<gene>
    <name evidence="7" type="ORF">HS088_TW11G00297</name>
</gene>
<dbReference type="InterPro" id="IPR026749">
    <property type="entry name" value="Tmem135"/>
</dbReference>
<dbReference type="PANTHER" id="PTHR12459">
    <property type="entry name" value="TRANSMEMBRANE PROTEIN 135-RELATED"/>
    <property type="match status" value="1"/>
</dbReference>
<evidence type="ECO:0000256" key="4">
    <source>
        <dbReference type="ARBA" id="ARBA00022989"/>
    </source>
</evidence>
<dbReference type="Pfam" id="PF15982">
    <property type="entry name" value="TMEM135_C_rich"/>
    <property type="match status" value="1"/>
</dbReference>
<dbReference type="FunCoup" id="A0A7J7D1L9">
    <property type="interactions" value="9"/>
</dbReference>
<dbReference type="OrthoDB" id="291792at2759"/>
<protein>
    <recommendedName>
        <fullName evidence="6">Transmembrane protein 135 N-terminal domain-containing protein</fullName>
    </recommendedName>
</protein>